<reference evidence="3 4" key="1">
    <citation type="journal article" date="2014" name="PLoS ONE">
        <title>Global Analysis of Gene Expression Profiles in Physic Nut (Jatropha curcas L.) Seedlings Exposed to Salt Stress.</title>
        <authorList>
            <person name="Zhang L."/>
            <person name="Zhang C."/>
            <person name="Wu P."/>
            <person name="Chen Y."/>
            <person name="Li M."/>
            <person name="Jiang H."/>
            <person name="Wu G."/>
        </authorList>
    </citation>
    <scope>NUCLEOTIDE SEQUENCE [LARGE SCALE GENOMIC DNA]</scope>
    <source>
        <strain evidence="4">cv. GZQX0401</strain>
        <tissue evidence="3">Young leaves</tissue>
    </source>
</reference>
<dbReference type="OrthoDB" id="1931230at2759"/>
<dbReference type="Proteomes" id="UP000027138">
    <property type="component" value="Unassembled WGS sequence"/>
</dbReference>
<evidence type="ECO:0008006" key="5">
    <source>
        <dbReference type="Google" id="ProtNLM"/>
    </source>
</evidence>
<name>A0A067K2U3_JATCU</name>
<dbReference type="KEGG" id="jcu:105641966"/>
<organism evidence="3 4">
    <name type="scientific">Jatropha curcas</name>
    <name type="common">Barbados nut</name>
    <dbReference type="NCBI Taxonomy" id="180498"/>
    <lineage>
        <taxon>Eukaryota</taxon>
        <taxon>Viridiplantae</taxon>
        <taxon>Streptophyta</taxon>
        <taxon>Embryophyta</taxon>
        <taxon>Tracheophyta</taxon>
        <taxon>Spermatophyta</taxon>
        <taxon>Magnoliopsida</taxon>
        <taxon>eudicotyledons</taxon>
        <taxon>Gunneridae</taxon>
        <taxon>Pentapetalae</taxon>
        <taxon>rosids</taxon>
        <taxon>fabids</taxon>
        <taxon>Malpighiales</taxon>
        <taxon>Euphorbiaceae</taxon>
        <taxon>Crotonoideae</taxon>
        <taxon>Jatropheae</taxon>
        <taxon>Jatropha</taxon>
    </lineage>
</organism>
<dbReference type="PANTHER" id="PTHR33740">
    <property type="entry name" value="GPI-ANCHORED ADHESIN-LIKE PROTEIN"/>
    <property type="match status" value="1"/>
</dbReference>
<keyword evidence="1" id="KW-0175">Coiled coil</keyword>
<evidence type="ECO:0000313" key="3">
    <source>
        <dbReference type="EMBL" id="KDP29353.1"/>
    </source>
</evidence>
<dbReference type="STRING" id="180498.A0A067K2U3"/>
<proteinExistence type="predicted"/>
<evidence type="ECO:0000256" key="1">
    <source>
        <dbReference type="SAM" id="Coils"/>
    </source>
</evidence>
<gene>
    <name evidence="3" type="ORF">JCGZ_18274</name>
</gene>
<dbReference type="AlphaFoldDB" id="A0A067K2U3"/>
<protein>
    <recommendedName>
        <fullName evidence="5">SLH domain-containing protein</fullName>
    </recommendedName>
</protein>
<feature type="coiled-coil region" evidence="1">
    <location>
        <begin position="467"/>
        <end position="515"/>
    </location>
</feature>
<keyword evidence="2" id="KW-0472">Membrane</keyword>
<dbReference type="EMBL" id="KK914751">
    <property type="protein sequence ID" value="KDP29353.1"/>
    <property type="molecule type" value="Genomic_DNA"/>
</dbReference>
<feature type="transmembrane region" description="Helical" evidence="2">
    <location>
        <begin position="89"/>
        <end position="112"/>
    </location>
</feature>
<accession>A0A067K2U3</accession>
<evidence type="ECO:0000256" key="2">
    <source>
        <dbReference type="SAM" id="Phobius"/>
    </source>
</evidence>
<keyword evidence="2" id="KW-1133">Transmembrane helix</keyword>
<sequence>MCSSSTSPPYSLFLRTSCTRSLTGHRNLSILTSPHSILRSKSPRLLRLSASLTDNHRDFSWFSPGQSHDSCNGWAIVESPRPSYKKKGFSTILIVGGTCVAAIVTSIAYFSLYRKDFKLQFHNPLRALHGMISPIDGKVDKIEAKDSITGISEENAITSEETVTSVSTQKLKQVKVSVPVDPSQLEALSILKKLKIIEDDVRADELCARREYARWLVCLNSVLERNPKHRIVPSTLLSGSVVAAFDDVGVEDPDFYSIQALAEAGVIPSKILGTNCCSDTSKVDGSFFFHPERFISRQDLINWKAQLEYQFMPGITEQMSKTKVDYMDVKEVSSDASPELLSDMLAGKKSIIRKVFGQSRRFQPNKPVTKAQAAVALTSGRMAEAVYNEILRLEAENSSRQVAMEEIRSELLEKGDIERFWNEKMNEERTRAFEVQKLYVAALHDLEHEKTVQVKDLAEHFKEKAAMECQRHLLLSLKEEVDEMSERLASERAVYVAEQSNLQELLGELQNKQDAILDSKSVLEAEIEAIRILRSWVEDEARKCQARAKVLEEVGRRWKWDNQA</sequence>
<keyword evidence="2" id="KW-0812">Transmembrane</keyword>
<dbReference type="PANTHER" id="PTHR33740:SF1">
    <property type="entry name" value="SLH DOMAIN PROTEIN"/>
    <property type="match status" value="1"/>
</dbReference>
<keyword evidence="4" id="KW-1185">Reference proteome</keyword>
<evidence type="ECO:0000313" key="4">
    <source>
        <dbReference type="Proteomes" id="UP000027138"/>
    </source>
</evidence>